<dbReference type="RefSeq" id="WP_189080550.1">
    <property type="nucleotide sequence ID" value="NZ_BMMX01000017.1"/>
</dbReference>
<feature type="region of interest" description="Disordered" evidence="1">
    <location>
        <begin position="273"/>
        <end position="292"/>
    </location>
</feature>
<protein>
    <submittedName>
        <fullName evidence="3">MBL fold metallo-hydrolase</fullName>
    </submittedName>
</protein>
<feature type="domain" description="Metallo-beta-lactamase" evidence="2">
    <location>
        <begin position="31"/>
        <end position="210"/>
    </location>
</feature>
<gene>
    <name evidence="3" type="ORF">GCM10012284_37640</name>
</gene>
<evidence type="ECO:0000259" key="2">
    <source>
        <dbReference type="SMART" id="SM00849"/>
    </source>
</evidence>
<dbReference type="Proteomes" id="UP000656042">
    <property type="component" value="Unassembled WGS sequence"/>
</dbReference>
<dbReference type="AlphaFoldDB" id="A0A8J3C028"/>
<dbReference type="SMART" id="SM00849">
    <property type="entry name" value="Lactamase_B"/>
    <property type="match status" value="1"/>
</dbReference>
<dbReference type="PANTHER" id="PTHR42951">
    <property type="entry name" value="METALLO-BETA-LACTAMASE DOMAIN-CONTAINING"/>
    <property type="match status" value="1"/>
</dbReference>
<keyword evidence="4" id="KW-1185">Reference proteome</keyword>
<dbReference type="PANTHER" id="PTHR42951:SF4">
    <property type="entry name" value="ACYL-COENZYME A THIOESTERASE MBLAC2"/>
    <property type="match status" value="1"/>
</dbReference>
<dbReference type="Gene3D" id="3.60.15.10">
    <property type="entry name" value="Ribonuclease Z/Hydroxyacylglutathione hydrolase-like"/>
    <property type="match status" value="1"/>
</dbReference>
<dbReference type="InterPro" id="IPR036866">
    <property type="entry name" value="RibonucZ/Hydroxyglut_hydro"/>
</dbReference>
<evidence type="ECO:0000256" key="1">
    <source>
        <dbReference type="SAM" id="MobiDB-lite"/>
    </source>
</evidence>
<name>A0A8J3C028_9ACTN</name>
<dbReference type="InterPro" id="IPR001279">
    <property type="entry name" value="Metallo-B-lactamas"/>
</dbReference>
<reference evidence="3" key="1">
    <citation type="journal article" date="2014" name="Int. J. Syst. Evol. Microbiol.">
        <title>Complete genome sequence of Corynebacterium casei LMG S-19264T (=DSM 44701T), isolated from a smear-ripened cheese.</title>
        <authorList>
            <consortium name="US DOE Joint Genome Institute (JGI-PGF)"/>
            <person name="Walter F."/>
            <person name="Albersmeier A."/>
            <person name="Kalinowski J."/>
            <person name="Ruckert C."/>
        </authorList>
    </citation>
    <scope>NUCLEOTIDE SEQUENCE</scope>
    <source>
        <strain evidence="3">CGMCC 4.7299</strain>
    </source>
</reference>
<dbReference type="InterPro" id="IPR050855">
    <property type="entry name" value="NDM-1-like"/>
</dbReference>
<proteinExistence type="predicted"/>
<dbReference type="EMBL" id="BMMX01000017">
    <property type="protein sequence ID" value="GGK99704.1"/>
    <property type="molecule type" value="Genomic_DNA"/>
</dbReference>
<sequence>MPEDFGTPATAVLERDGLRVHTFTAPATVLANSTHVLETPSALVVVDGQFIAPHAAAFRRYVDALGKPIARMYLSHAHVDHWFGIAAAFADVDVWAAEATIAALRRDGEAERAARAAQYGPLVPSQVVVPRHVAEPGVDTVDGVKHEIEVVTGAECDAQLLITLPDHGVTVAQDLVYSGTHVYLTRRMDRSLALLESLAGSASDVFLAGHGPVADRAELRRNADYLGYARDRLTGVSDPHAYRDALVAAFPDRACPQLLDICVPSLFADSAAPGTGHTEHGHIEHGHTEHGE</sequence>
<organism evidence="3 4">
    <name type="scientific">Mangrovihabitans endophyticus</name>
    <dbReference type="NCBI Taxonomy" id="1751298"/>
    <lineage>
        <taxon>Bacteria</taxon>
        <taxon>Bacillati</taxon>
        <taxon>Actinomycetota</taxon>
        <taxon>Actinomycetes</taxon>
        <taxon>Micromonosporales</taxon>
        <taxon>Micromonosporaceae</taxon>
        <taxon>Mangrovihabitans</taxon>
    </lineage>
</organism>
<reference evidence="3" key="2">
    <citation type="submission" date="2020-09" db="EMBL/GenBank/DDBJ databases">
        <authorList>
            <person name="Sun Q."/>
            <person name="Zhou Y."/>
        </authorList>
    </citation>
    <scope>NUCLEOTIDE SEQUENCE</scope>
    <source>
        <strain evidence="3">CGMCC 4.7299</strain>
    </source>
</reference>
<evidence type="ECO:0000313" key="4">
    <source>
        <dbReference type="Proteomes" id="UP000656042"/>
    </source>
</evidence>
<feature type="compositionally biased region" description="Basic and acidic residues" evidence="1">
    <location>
        <begin position="277"/>
        <end position="292"/>
    </location>
</feature>
<comment type="caution">
    <text evidence="3">The sequence shown here is derived from an EMBL/GenBank/DDBJ whole genome shotgun (WGS) entry which is preliminary data.</text>
</comment>
<accession>A0A8J3C028</accession>
<evidence type="ECO:0000313" key="3">
    <source>
        <dbReference type="EMBL" id="GGK99704.1"/>
    </source>
</evidence>
<dbReference type="SUPFAM" id="SSF56281">
    <property type="entry name" value="Metallo-hydrolase/oxidoreductase"/>
    <property type="match status" value="1"/>
</dbReference>